<sequence length="134" mass="15308">MKPCAMINLQGGIGWKYEPQTQPHPPNYTRQAHHQPTAPFFTNYTHGMREESGLRSALADFIFFSFFFFYVSFILLFTLMVCCGGNSLVKIRRNGKQRMEKSDHHGTNKGGPFRFLPHIVSRARRVRGGGIESV</sequence>
<keyword evidence="3" id="KW-1185">Reference proteome</keyword>
<keyword evidence="1" id="KW-0472">Membrane</keyword>
<accession>W7MIQ5</accession>
<name>W7MIQ5_GIBM7</name>
<feature type="transmembrane region" description="Helical" evidence="1">
    <location>
        <begin position="61"/>
        <end position="89"/>
    </location>
</feature>
<dbReference type="RefSeq" id="XP_018753666.1">
    <property type="nucleotide sequence ID" value="XM_018905375.1"/>
</dbReference>
<reference evidence="2 3" key="1">
    <citation type="journal article" date="2010" name="Nature">
        <title>Comparative genomics reveals mobile pathogenicity chromosomes in Fusarium.</title>
        <authorList>
            <person name="Ma L.J."/>
            <person name="van der Does H.C."/>
            <person name="Borkovich K.A."/>
            <person name="Coleman J.J."/>
            <person name="Daboussi M.J."/>
            <person name="Di Pietro A."/>
            <person name="Dufresne M."/>
            <person name="Freitag M."/>
            <person name="Grabherr M."/>
            <person name="Henrissat B."/>
            <person name="Houterman P.M."/>
            <person name="Kang S."/>
            <person name="Shim W.B."/>
            <person name="Woloshuk C."/>
            <person name="Xie X."/>
            <person name="Xu J.R."/>
            <person name="Antoniw J."/>
            <person name="Baker S.E."/>
            <person name="Bluhm B.H."/>
            <person name="Breakspear A."/>
            <person name="Brown D.W."/>
            <person name="Butchko R.A."/>
            <person name="Chapman S."/>
            <person name="Coulson R."/>
            <person name="Coutinho P.M."/>
            <person name="Danchin E.G."/>
            <person name="Diener A."/>
            <person name="Gale L.R."/>
            <person name="Gardiner D.M."/>
            <person name="Goff S."/>
            <person name="Hammond-Kosack K.E."/>
            <person name="Hilburn K."/>
            <person name="Hua-Van A."/>
            <person name="Jonkers W."/>
            <person name="Kazan K."/>
            <person name="Kodira C.D."/>
            <person name="Koehrsen M."/>
            <person name="Kumar L."/>
            <person name="Lee Y.H."/>
            <person name="Li L."/>
            <person name="Manners J.M."/>
            <person name="Miranda-Saavedra D."/>
            <person name="Mukherjee M."/>
            <person name="Park G."/>
            <person name="Park J."/>
            <person name="Park S.Y."/>
            <person name="Proctor R.H."/>
            <person name="Regev A."/>
            <person name="Ruiz-Roldan M.C."/>
            <person name="Sain D."/>
            <person name="Sakthikumar S."/>
            <person name="Sykes S."/>
            <person name="Schwartz D.C."/>
            <person name="Turgeon B.G."/>
            <person name="Wapinski I."/>
            <person name="Yoder O."/>
            <person name="Young S."/>
            <person name="Zeng Q."/>
            <person name="Zhou S."/>
            <person name="Galagan J."/>
            <person name="Cuomo C.A."/>
            <person name="Kistler H.C."/>
            <person name="Rep M."/>
        </authorList>
    </citation>
    <scope>NUCLEOTIDE SEQUENCE [LARGE SCALE GENOMIC DNA]</scope>
    <source>
        <strain evidence="3">M3125 / FGSC 7600</strain>
    </source>
</reference>
<dbReference type="KEGG" id="fvr:FVEG_16139"/>
<gene>
    <name evidence="2" type="ORF">FVEG_16139</name>
</gene>
<evidence type="ECO:0000313" key="2">
    <source>
        <dbReference type="EMBL" id="EWG47475.1"/>
    </source>
</evidence>
<dbReference type="EMBL" id="CM000585">
    <property type="protein sequence ID" value="EWG47475.1"/>
    <property type="molecule type" value="Genomic_DNA"/>
</dbReference>
<dbReference type="Proteomes" id="UP000009096">
    <property type="component" value="Chromosome 8"/>
</dbReference>
<dbReference type="VEuPathDB" id="FungiDB:FVEG_16139"/>
<dbReference type="EMBL" id="DS022250">
    <property type="protein sequence ID" value="EWG47475.1"/>
    <property type="molecule type" value="Genomic_DNA"/>
</dbReference>
<dbReference type="GeneID" id="30073015"/>
<evidence type="ECO:0000256" key="1">
    <source>
        <dbReference type="SAM" id="Phobius"/>
    </source>
</evidence>
<proteinExistence type="predicted"/>
<dbReference type="AlphaFoldDB" id="W7MIQ5"/>
<keyword evidence="1" id="KW-0812">Transmembrane</keyword>
<organism evidence="2 3">
    <name type="scientific">Gibberella moniliformis (strain M3125 / FGSC 7600)</name>
    <name type="common">Maize ear and stalk rot fungus</name>
    <name type="synonym">Fusarium verticillioides</name>
    <dbReference type="NCBI Taxonomy" id="334819"/>
    <lineage>
        <taxon>Eukaryota</taxon>
        <taxon>Fungi</taxon>
        <taxon>Dikarya</taxon>
        <taxon>Ascomycota</taxon>
        <taxon>Pezizomycotina</taxon>
        <taxon>Sordariomycetes</taxon>
        <taxon>Hypocreomycetidae</taxon>
        <taxon>Hypocreales</taxon>
        <taxon>Nectriaceae</taxon>
        <taxon>Fusarium</taxon>
        <taxon>Fusarium fujikuroi species complex</taxon>
    </lineage>
</organism>
<protein>
    <submittedName>
        <fullName evidence="2">Uncharacterized protein</fullName>
    </submittedName>
</protein>
<keyword evidence="1" id="KW-1133">Transmembrane helix</keyword>
<evidence type="ECO:0000313" key="3">
    <source>
        <dbReference type="Proteomes" id="UP000009096"/>
    </source>
</evidence>